<organism evidence="1">
    <name type="scientific">Cyprideis torosa</name>
    <dbReference type="NCBI Taxonomy" id="163714"/>
    <lineage>
        <taxon>Eukaryota</taxon>
        <taxon>Metazoa</taxon>
        <taxon>Ecdysozoa</taxon>
        <taxon>Arthropoda</taxon>
        <taxon>Crustacea</taxon>
        <taxon>Oligostraca</taxon>
        <taxon>Ostracoda</taxon>
        <taxon>Podocopa</taxon>
        <taxon>Podocopida</taxon>
        <taxon>Cytherocopina</taxon>
        <taxon>Cytheroidea</taxon>
        <taxon>Cytherideidae</taxon>
        <taxon>Cyprideis</taxon>
    </lineage>
</organism>
<evidence type="ECO:0000313" key="1">
    <source>
        <dbReference type="EMBL" id="CAD7232969.1"/>
    </source>
</evidence>
<sequence>MLEPGILEPCLVVEHLPPYVGIVNAISIPIHFRFRVKTKRHGEDDESMLFDNFVMVETYDLQRTKNEKRRIFLIPIRRKRLFRELKNGTFIRFRQFHKVLPPLNELEGFSKELLEMMKDESCFVAGKNSKVVLDQNHQKEDYRAVEEIVNRGRTEVTVSRKVEMTPEAMHRNAGILLNGRGMILNFSYVAPTAACDDG</sequence>
<gene>
    <name evidence="1" type="ORF">CTOB1V02_LOCUS10794</name>
</gene>
<dbReference type="EMBL" id="OB665417">
    <property type="protein sequence ID" value="CAD7232969.1"/>
    <property type="molecule type" value="Genomic_DNA"/>
</dbReference>
<proteinExistence type="predicted"/>
<protein>
    <submittedName>
        <fullName evidence="1">Uncharacterized protein</fullName>
    </submittedName>
</protein>
<dbReference type="AlphaFoldDB" id="A0A7R8ZV94"/>
<accession>A0A7R8ZV94</accession>
<reference evidence="1" key="1">
    <citation type="submission" date="2020-11" db="EMBL/GenBank/DDBJ databases">
        <authorList>
            <person name="Tran Van P."/>
        </authorList>
    </citation>
    <scope>NUCLEOTIDE SEQUENCE</scope>
</reference>
<name>A0A7R8ZV94_9CRUS</name>